<evidence type="ECO:0000256" key="2">
    <source>
        <dbReference type="SAM" id="Phobius"/>
    </source>
</evidence>
<evidence type="ECO:0000256" key="3">
    <source>
        <dbReference type="SAM" id="SignalP"/>
    </source>
</evidence>
<gene>
    <name evidence="5" type="ORF">QFZ36_001667</name>
</gene>
<evidence type="ECO:0000256" key="1">
    <source>
        <dbReference type="SAM" id="MobiDB-lite"/>
    </source>
</evidence>
<dbReference type="CDD" id="cd21112">
    <property type="entry name" value="alphaLP-like"/>
    <property type="match status" value="1"/>
</dbReference>
<dbReference type="PROSITE" id="PS00134">
    <property type="entry name" value="TRYPSIN_HIS"/>
    <property type="match status" value="1"/>
</dbReference>
<keyword evidence="6" id="KW-1185">Reference proteome</keyword>
<keyword evidence="2" id="KW-0812">Transmembrane</keyword>
<organism evidence="5 6">
    <name type="scientific">Pseudarthrobacter siccitolerans</name>
    <dbReference type="NCBI Taxonomy" id="861266"/>
    <lineage>
        <taxon>Bacteria</taxon>
        <taxon>Bacillati</taxon>
        <taxon>Actinomycetota</taxon>
        <taxon>Actinomycetes</taxon>
        <taxon>Micrococcales</taxon>
        <taxon>Micrococcaceae</taxon>
        <taxon>Pseudarthrobacter</taxon>
    </lineage>
</organism>
<proteinExistence type="predicted"/>
<feature type="compositionally biased region" description="Pro residues" evidence="1">
    <location>
        <begin position="774"/>
        <end position="794"/>
    </location>
</feature>
<feature type="chain" id="PRO_5045488261" description="Peptidase S1 domain-containing protein" evidence="3">
    <location>
        <begin position="32"/>
        <end position="848"/>
    </location>
</feature>
<sequence length="848" mass="83556">MNREELRRALSLGAATGMLAASAYVAVPAWATGDDSTAPATMPATSPAAGPAVSLAAAPPTPAASGGISSTGLADAVQRDLGLTPEQFDVAGELSVRAEAAAAKLSAVPGYTGIRVADSRIIVSGFGAGLQAAVHALVAGAPGLPLELEAAAAPESAAPTSPEPGSELAASTEQLFQAYVRDVGITGLQAVVSTGTKFVIKTGGVNMPEAAGAAVKSATVSSVTEAGTGKMSPSEFVSRYANVELAQGTPLKPEADVPGGVGYAADSGWICSTGFSAFTPAGLPAVLTAGHCGEDGASKTADLLLQGARAGFLGNFEFSQFGGPGNSPVLRPNNGTDPGNVGTDVSVIGALRADLDPLPAATTWGDKSASGQDVKIIGAAAPVIGMDVCRSGWRSGWSCGTISEVGIYLIEGTNYAKDDTDLRAIRGFVSLDVQSAGGDSGGPWISGNFAVGIHSAGESGGAQNFALAATLQDALEVLPGYQLEVFLNKPVLGSPAPGESVQAGQTISGMVPAEPASAAGTAVRITLPGYETFDVPVYEAGYWSFKAPWPAGQLTFQAETMNGSSRSGAASLTADVAPAPLAAPTITAPASQPLTELTALSGTGAPGATVSLSGDVAGSGTVGLDGQWTASVAGPAAFGNVMVKAVLSSPGTANSPAATATVQVTPPDPVIASIDDGQHFRQDKLPQTISGSGTEGAEVTVSIDGKPLSSPTSGGPAGSRSAAPALVPLELVAGGTWRVPFPDGLAAGIHTVSVSQALDGLVSATASASFVLDPAPPPAPADPAPPVPPPPADSPPAVVVLPAVSTPADLANTGASALVPAAGAAAAAIVVGGVLTVLVRRRRRRARG</sequence>
<keyword evidence="2" id="KW-1133">Transmembrane helix</keyword>
<dbReference type="InterPro" id="IPR009003">
    <property type="entry name" value="Peptidase_S1_PA"/>
</dbReference>
<protein>
    <recommendedName>
        <fullName evidence="4">Peptidase S1 domain-containing protein</fullName>
    </recommendedName>
</protein>
<accession>A0ABU0PLH2</accession>
<feature type="signal peptide" evidence="3">
    <location>
        <begin position="1"/>
        <end position="31"/>
    </location>
</feature>
<dbReference type="SUPFAM" id="SSF50494">
    <property type="entry name" value="Trypsin-like serine proteases"/>
    <property type="match status" value="1"/>
</dbReference>
<dbReference type="Gene3D" id="2.40.10.10">
    <property type="entry name" value="Trypsin-like serine proteases"/>
    <property type="match status" value="2"/>
</dbReference>
<dbReference type="EMBL" id="JAUSXB010000001">
    <property type="protein sequence ID" value="MDQ0674106.1"/>
    <property type="molecule type" value="Genomic_DNA"/>
</dbReference>
<keyword evidence="2" id="KW-0472">Membrane</keyword>
<name>A0ABU0PLH2_9MICC</name>
<dbReference type="InterPro" id="IPR018114">
    <property type="entry name" value="TRYPSIN_HIS"/>
</dbReference>
<keyword evidence="3" id="KW-0732">Signal</keyword>
<reference evidence="5 6" key="1">
    <citation type="submission" date="2023-07" db="EMBL/GenBank/DDBJ databases">
        <title>Comparative genomics of wheat-associated soil bacteria to identify genetic determinants of phenazine resistance.</title>
        <authorList>
            <person name="Mouncey N."/>
        </authorList>
    </citation>
    <scope>NUCLEOTIDE SEQUENCE [LARGE SCALE GENOMIC DNA]</scope>
    <source>
        <strain evidence="5 6">W1I3</strain>
    </source>
</reference>
<feature type="transmembrane region" description="Helical" evidence="2">
    <location>
        <begin position="817"/>
        <end position="839"/>
    </location>
</feature>
<comment type="caution">
    <text evidence="5">The sequence shown here is derived from an EMBL/GenBank/DDBJ whole genome shotgun (WGS) entry which is preliminary data.</text>
</comment>
<evidence type="ECO:0000313" key="5">
    <source>
        <dbReference type="EMBL" id="MDQ0674106.1"/>
    </source>
</evidence>
<dbReference type="InterPro" id="IPR043504">
    <property type="entry name" value="Peptidase_S1_PA_chymotrypsin"/>
</dbReference>
<evidence type="ECO:0000313" key="6">
    <source>
        <dbReference type="Proteomes" id="UP001236806"/>
    </source>
</evidence>
<feature type="region of interest" description="Disordered" evidence="1">
    <location>
        <begin position="35"/>
        <end position="70"/>
    </location>
</feature>
<feature type="region of interest" description="Disordered" evidence="1">
    <location>
        <begin position="773"/>
        <end position="794"/>
    </location>
</feature>
<dbReference type="RefSeq" id="WP_306635467.1">
    <property type="nucleotide sequence ID" value="NZ_JAUSXB010000001.1"/>
</dbReference>
<dbReference type="InterPro" id="IPR001254">
    <property type="entry name" value="Trypsin_dom"/>
</dbReference>
<evidence type="ECO:0000259" key="4">
    <source>
        <dbReference type="Pfam" id="PF00089"/>
    </source>
</evidence>
<dbReference type="Pfam" id="PF00089">
    <property type="entry name" value="Trypsin"/>
    <property type="match status" value="1"/>
</dbReference>
<dbReference type="Proteomes" id="UP001236806">
    <property type="component" value="Unassembled WGS sequence"/>
</dbReference>
<feature type="domain" description="Peptidase S1" evidence="4">
    <location>
        <begin position="286"/>
        <end position="465"/>
    </location>
</feature>